<protein>
    <submittedName>
        <fullName evidence="1">Uncharacterized protein</fullName>
    </submittedName>
</protein>
<feature type="non-terminal residue" evidence="1">
    <location>
        <position position="100"/>
    </location>
</feature>
<reference evidence="1 2" key="1">
    <citation type="journal article" date="2021" name="Sci. Rep.">
        <title>Genome sequencing of the multicellular alga Astrephomene provides insights into convergent evolution of germ-soma differentiation.</title>
        <authorList>
            <person name="Yamashita S."/>
            <person name="Yamamoto K."/>
            <person name="Matsuzaki R."/>
            <person name="Suzuki S."/>
            <person name="Yamaguchi H."/>
            <person name="Hirooka S."/>
            <person name="Minakuchi Y."/>
            <person name="Miyagishima S."/>
            <person name="Kawachi M."/>
            <person name="Toyoda A."/>
            <person name="Nozaki H."/>
        </authorList>
    </citation>
    <scope>NUCLEOTIDE SEQUENCE [LARGE SCALE GENOMIC DNA]</scope>
    <source>
        <strain evidence="1 2">NIES-4017</strain>
    </source>
</reference>
<organism evidence="1 2">
    <name type="scientific">Astrephomene gubernaculifera</name>
    <dbReference type="NCBI Taxonomy" id="47775"/>
    <lineage>
        <taxon>Eukaryota</taxon>
        <taxon>Viridiplantae</taxon>
        <taxon>Chlorophyta</taxon>
        <taxon>core chlorophytes</taxon>
        <taxon>Chlorophyceae</taxon>
        <taxon>CS clade</taxon>
        <taxon>Chlamydomonadales</taxon>
        <taxon>Astrephomenaceae</taxon>
        <taxon>Astrephomene</taxon>
    </lineage>
</organism>
<name>A0AAD3DLJ8_9CHLO</name>
<sequence length="100" mass="11389">VRVEDLFNITRLIFMADLQPPPVVQRESFAETLQAVQQEQLLALGKLRSVRERLHNCNDALERVLVTLKGAGREVASELRTMREDMDAAYRALGALERQL</sequence>
<dbReference type="Proteomes" id="UP001054857">
    <property type="component" value="Unassembled WGS sequence"/>
</dbReference>
<dbReference type="AlphaFoldDB" id="A0AAD3DLJ8"/>
<accession>A0AAD3DLJ8</accession>
<proteinExistence type="predicted"/>
<comment type="caution">
    <text evidence="1">The sequence shown here is derived from an EMBL/GenBank/DDBJ whole genome shotgun (WGS) entry which is preliminary data.</text>
</comment>
<evidence type="ECO:0000313" key="1">
    <source>
        <dbReference type="EMBL" id="GFR43404.1"/>
    </source>
</evidence>
<gene>
    <name evidence="1" type="ORF">Agub_g4484</name>
</gene>
<keyword evidence="2" id="KW-1185">Reference proteome</keyword>
<evidence type="ECO:0000313" key="2">
    <source>
        <dbReference type="Proteomes" id="UP001054857"/>
    </source>
</evidence>
<dbReference type="EMBL" id="BMAR01000005">
    <property type="protein sequence ID" value="GFR43404.1"/>
    <property type="molecule type" value="Genomic_DNA"/>
</dbReference>